<keyword evidence="2" id="KW-1185">Reference proteome</keyword>
<dbReference type="Proteomes" id="UP000315813">
    <property type="component" value="Segment"/>
</dbReference>
<organism evidence="1 2">
    <name type="scientific">Bordetella phage vB_BbrP_BB8</name>
    <dbReference type="NCBI Taxonomy" id="2587820"/>
    <lineage>
        <taxon>Viruses</taxon>
        <taxon>Duplodnaviria</taxon>
        <taxon>Heunggongvirae</taxon>
        <taxon>Uroviricota</taxon>
        <taxon>Caudoviricetes</taxon>
        <taxon>Autographivirales</taxon>
        <taxon>Autographivirales incertae sedis</taxon>
        <taxon>Vistulavirus</taxon>
        <taxon>Vistulavirus BB8</taxon>
    </lineage>
</organism>
<name>A0A4Y5TNR6_9CAUD</name>
<evidence type="ECO:0000313" key="2">
    <source>
        <dbReference type="Proteomes" id="UP000315813"/>
    </source>
</evidence>
<reference evidence="1 2" key="1">
    <citation type="submission" date="2019-05" db="EMBL/GenBank/DDBJ databases">
        <authorList>
            <person name="Karczewska-Golec J."/>
            <person name="Decewicz P."/>
            <person name="Golec P."/>
        </authorList>
    </citation>
    <scope>NUCLEOTIDE SEQUENCE [LARGE SCALE GENOMIC DNA]</scope>
</reference>
<protein>
    <submittedName>
        <fullName evidence="1">Uncharacterized protein</fullName>
    </submittedName>
</protein>
<gene>
    <name evidence="1" type="ORF">bb8_p11</name>
</gene>
<sequence length="100" mass="10896">MSNITQEQLGALESLFGKGEDTEGLIGKKVRALKSEKEVFGSLYYAAGDLAEVVFIDEDGGIWADFEDQGNAEVNRNNPANLAVWCVGDPDREPNYEVIG</sequence>
<proteinExistence type="predicted"/>
<accession>A0A4Y5TNR6</accession>
<dbReference type="EMBL" id="MK984681">
    <property type="protein sequence ID" value="QDB70986.1"/>
    <property type="molecule type" value="Genomic_DNA"/>
</dbReference>
<evidence type="ECO:0000313" key="1">
    <source>
        <dbReference type="EMBL" id="QDB70986.1"/>
    </source>
</evidence>